<proteinExistence type="predicted"/>
<gene>
    <name evidence="1" type="ORF">S01H1_72180</name>
</gene>
<sequence>MSSGASYVALNGKTLIVRINAVDRTVTFTAGAVDASTTAAEIDSQLSAWADSVSMGSEIKIYNKSGSSSATILTNGGTAEVQLNFGASNDAKGSVDNINAQSPEITASVILIDEINILSDNDDNARLFLRDTATGFAQLSFTSNKNFGTIISYNVYKQEEGSTTKTLISTATDVEYENIENGLPSSRAVFAPSVGKAGPGFFEADIDNAGFWSIVLEITQATNGAEISIDTIEVMSDFIQTDSG</sequence>
<protein>
    <submittedName>
        <fullName evidence="1">Uncharacterized protein</fullName>
    </submittedName>
</protein>
<dbReference type="AlphaFoldDB" id="X0WQ31"/>
<evidence type="ECO:0000313" key="1">
    <source>
        <dbReference type="EMBL" id="GAG33074.1"/>
    </source>
</evidence>
<comment type="caution">
    <text evidence="1">The sequence shown here is derived from an EMBL/GenBank/DDBJ whole genome shotgun (WGS) entry which is preliminary data.</text>
</comment>
<feature type="non-terminal residue" evidence="1">
    <location>
        <position position="244"/>
    </location>
</feature>
<dbReference type="EMBL" id="BARS01048116">
    <property type="protein sequence ID" value="GAG33074.1"/>
    <property type="molecule type" value="Genomic_DNA"/>
</dbReference>
<name>X0WQ31_9ZZZZ</name>
<organism evidence="1">
    <name type="scientific">marine sediment metagenome</name>
    <dbReference type="NCBI Taxonomy" id="412755"/>
    <lineage>
        <taxon>unclassified sequences</taxon>
        <taxon>metagenomes</taxon>
        <taxon>ecological metagenomes</taxon>
    </lineage>
</organism>
<reference evidence="1" key="1">
    <citation type="journal article" date="2014" name="Front. Microbiol.">
        <title>High frequency of phylogenetically diverse reductive dehalogenase-homologous genes in deep subseafloor sedimentary metagenomes.</title>
        <authorList>
            <person name="Kawai M."/>
            <person name="Futagami T."/>
            <person name="Toyoda A."/>
            <person name="Takaki Y."/>
            <person name="Nishi S."/>
            <person name="Hori S."/>
            <person name="Arai W."/>
            <person name="Tsubouchi T."/>
            <person name="Morono Y."/>
            <person name="Uchiyama I."/>
            <person name="Ito T."/>
            <person name="Fujiyama A."/>
            <person name="Inagaki F."/>
            <person name="Takami H."/>
        </authorList>
    </citation>
    <scope>NUCLEOTIDE SEQUENCE</scope>
    <source>
        <strain evidence="1">Expedition CK06-06</strain>
    </source>
</reference>
<accession>X0WQ31</accession>